<accession>A0A9Q3CA82</accession>
<organism evidence="1 2">
    <name type="scientific">Austropuccinia psidii MF-1</name>
    <dbReference type="NCBI Taxonomy" id="1389203"/>
    <lineage>
        <taxon>Eukaryota</taxon>
        <taxon>Fungi</taxon>
        <taxon>Dikarya</taxon>
        <taxon>Basidiomycota</taxon>
        <taxon>Pucciniomycotina</taxon>
        <taxon>Pucciniomycetes</taxon>
        <taxon>Pucciniales</taxon>
        <taxon>Sphaerophragmiaceae</taxon>
        <taxon>Austropuccinia</taxon>
    </lineage>
</organism>
<proteinExistence type="predicted"/>
<sequence length="82" mass="9356">MLERALSLKEAYKQLCAPADMEQYCLTLLKCDKVRLIINFLQPLDEATGIICGSKYPTINYALPLYISLIRRTHQACGNYND</sequence>
<protein>
    <submittedName>
        <fullName evidence="1">Uncharacterized protein</fullName>
    </submittedName>
</protein>
<dbReference type="AlphaFoldDB" id="A0A9Q3CA82"/>
<dbReference type="OrthoDB" id="2505635at2759"/>
<gene>
    <name evidence="1" type="ORF">O181_019240</name>
</gene>
<comment type="caution">
    <text evidence="1">The sequence shown here is derived from an EMBL/GenBank/DDBJ whole genome shotgun (WGS) entry which is preliminary data.</text>
</comment>
<keyword evidence="2" id="KW-1185">Reference proteome</keyword>
<dbReference type="EMBL" id="AVOT02005613">
    <property type="protein sequence ID" value="MBW0479525.1"/>
    <property type="molecule type" value="Genomic_DNA"/>
</dbReference>
<name>A0A9Q3CA82_9BASI</name>
<evidence type="ECO:0000313" key="2">
    <source>
        <dbReference type="Proteomes" id="UP000765509"/>
    </source>
</evidence>
<dbReference type="Proteomes" id="UP000765509">
    <property type="component" value="Unassembled WGS sequence"/>
</dbReference>
<reference evidence="1" key="1">
    <citation type="submission" date="2021-03" db="EMBL/GenBank/DDBJ databases">
        <title>Draft genome sequence of rust myrtle Austropuccinia psidii MF-1, a brazilian biotype.</title>
        <authorList>
            <person name="Quecine M.C."/>
            <person name="Pachon D.M.R."/>
            <person name="Bonatelli M.L."/>
            <person name="Correr F.H."/>
            <person name="Franceschini L.M."/>
            <person name="Leite T.F."/>
            <person name="Margarido G.R.A."/>
            <person name="Almeida C.A."/>
            <person name="Ferrarezi J.A."/>
            <person name="Labate C.A."/>
        </authorList>
    </citation>
    <scope>NUCLEOTIDE SEQUENCE</scope>
    <source>
        <strain evidence="1">MF-1</strain>
    </source>
</reference>
<evidence type="ECO:0000313" key="1">
    <source>
        <dbReference type="EMBL" id="MBW0479525.1"/>
    </source>
</evidence>